<reference evidence="1" key="1">
    <citation type="submission" date="2022-08" db="EMBL/GenBank/DDBJ databases">
        <title>Genome Sequence of Pycnoporus sanguineus.</title>
        <authorList>
            <person name="Buettner E."/>
        </authorList>
    </citation>
    <scope>NUCLEOTIDE SEQUENCE</scope>
    <source>
        <strain evidence="1">CG-C14</strain>
    </source>
</reference>
<name>A0ACC1PX22_9APHY</name>
<sequence>MLFLRGLCVLTAAAAVSAKLTWGTTKFLFTFGDSYTTDGFNISAGVDSPVPGFVGASRKWSGGPCSHATFIPPAIDVFQRPQLGAVPRLVFPAPLT</sequence>
<protein>
    <submittedName>
        <fullName evidence="1">Uncharacterized protein</fullName>
    </submittedName>
</protein>
<dbReference type="EMBL" id="JANSHE010001431">
    <property type="protein sequence ID" value="KAJ3002716.1"/>
    <property type="molecule type" value="Genomic_DNA"/>
</dbReference>
<dbReference type="Proteomes" id="UP001144978">
    <property type="component" value="Unassembled WGS sequence"/>
</dbReference>
<organism evidence="1 2">
    <name type="scientific">Trametes sanguinea</name>
    <dbReference type="NCBI Taxonomy" id="158606"/>
    <lineage>
        <taxon>Eukaryota</taxon>
        <taxon>Fungi</taxon>
        <taxon>Dikarya</taxon>
        <taxon>Basidiomycota</taxon>
        <taxon>Agaricomycotina</taxon>
        <taxon>Agaricomycetes</taxon>
        <taxon>Polyporales</taxon>
        <taxon>Polyporaceae</taxon>
        <taxon>Trametes</taxon>
    </lineage>
</organism>
<proteinExistence type="predicted"/>
<gene>
    <name evidence="1" type="ORF">NUW54_g5696</name>
</gene>
<accession>A0ACC1PX22</accession>
<comment type="caution">
    <text evidence="1">The sequence shown here is derived from an EMBL/GenBank/DDBJ whole genome shotgun (WGS) entry which is preliminary data.</text>
</comment>
<evidence type="ECO:0000313" key="2">
    <source>
        <dbReference type="Proteomes" id="UP001144978"/>
    </source>
</evidence>
<evidence type="ECO:0000313" key="1">
    <source>
        <dbReference type="EMBL" id="KAJ3002716.1"/>
    </source>
</evidence>
<keyword evidence="2" id="KW-1185">Reference proteome</keyword>